<dbReference type="InterPro" id="IPR010982">
    <property type="entry name" value="Lambda_DNA-bd_dom_sf"/>
</dbReference>
<dbReference type="CDD" id="cd00093">
    <property type="entry name" value="HTH_XRE"/>
    <property type="match status" value="1"/>
</dbReference>
<dbReference type="Proteomes" id="UP001155110">
    <property type="component" value="Unassembled WGS sequence"/>
</dbReference>
<evidence type="ECO:0000313" key="5">
    <source>
        <dbReference type="Proteomes" id="UP001155144"/>
    </source>
</evidence>
<dbReference type="CDD" id="cd06529">
    <property type="entry name" value="S24_LexA-like"/>
    <property type="match status" value="1"/>
</dbReference>
<gene>
    <name evidence="3" type="ORF">GGP45_002652</name>
    <name evidence="4" type="ORF">GGP99_003452</name>
</gene>
<name>A0A9X3ACH8_9BACT</name>
<dbReference type="Pfam" id="PF00717">
    <property type="entry name" value="Peptidase_S24"/>
    <property type="match status" value="1"/>
</dbReference>
<feature type="compositionally biased region" description="Polar residues" evidence="1">
    <location>
        <begin position="204"/>
        <end position="223"/>
    </location>
</feature>
<dbReference type="InterPro" id="IPR015927">
    <property type="entry name" value="Peptidase_S24_S26A/B/C"/>
</dbReference>
<dbReference type="EMBL" id="JANUBL010000005">
    <property type="protein sequence ID" value="MCS4122292.1"/>
    <property type="molecule type" value="Genomic_DNA"/>
</dbReference>
<dbReference type="Gene3D" id="2.10.109.10">
    <property type="entry name" value="Umud Fragment, subunit A"/>
    <property type="match status" value="1"/>
</dbReference>
<dbReference type="InterPro" id="IPR001387">
    <property type="entry name" value="Cro/C1-type_HTH"/>
</dbReference>
<dbReference type="GO" id="GO:0003677">
    <property type="term" value="F:DNA binding"/>
    <property type="evidence" value="ECO:0007669"/>
    <property type="project" value="InterPro"/>
</dbReference>
<feature type="domain" description="Peptidase S24/S26A/S26B/S26C" evidence="2">
    <location>
        <begin position="137"/>
        <end position="219"/>
    </location>
</feature>
<dbReference type="RefSeq" id="WP_118827786.1">
    <property type="nucleotide sequence ID" value="NZ_JANTZM010000031.1"/>
</dbReference>
<dbReference type="Proteomes" id="UP001155144">
    <property type="component" value="Unassembled WGS sequence"/>
</dbReference>
<evidence type="ECO:0000259" key="2">
    <source>
        <dbReference type="Pfam" id="PF00717"/>
    </source>
</evidence>
<proteinExistence type="predicted"/>
<feature type="region of interest" description="Disordered" evidence="1">
    <location>
        <begin position="1"/>
        <end position="22"/>
    </location>
</feature>
<accession>A0A9X3ACH8</accession>
<dbReference type="InterPro" id="IPR036286">
    <property type="entry name" value="LexA/Signal_pep-like_sf"/>
</dbReference>
<evidence type="ECO:0000313" key="3">
    <source>
        <dbReference type="EMBL" id="MCS4122292.1"/>
    </source>
</evidence>
<sequence length="274" mass="30007">MPKEGAENKGGRLRALRDRKGLSRQRAVEFFKKHGYDFSTKSLQNWESGERKPRKVDLDDLTELLEGYQTKQDTQGAGEAMPVSGPRKTEASSGAVPDAATEYRFYGRNFGTEDEPVPETADSTVVVSDCIIQAELGRLPDPSASYWTCVNGESMEPFLRDGAPILVEETGGQIEAPGRYVLYLNTAGGIVKRCQKLGESTLRVSSDNRSFSSPQVLTQQDGSTYEDRGGRSVRLCVQGRIIYPGDTARAVKKQIVHDVAHAVGSRQDKAGSTE</sequence>
<protein>
    <submittedName>
        <fullName evidence="3">Phage repressor protein C with HTH and peptisase S24 domain</fullName>
    </submittedName>
</protein>
<dbReference type="InterPro" id="IPR039418">
    <property type="entry name" value="LexA-like"/>
</dbReference>
<feature type="region of interest" description="Disordered" evidence="1">
    <location>
        <begin position="204"/>
        <end position="225"/>
    </location>
</feature>
<evidence type="ECO:0000313" key="4">
    <source>
        <dbReference type="EMBL" id="MCS4159460.1"/>
    </source>
</evidence>
<reference evidence="3" key="1">
    <citation type="submission" date="2022-08" db="EMBL/GenBank/DDBJ databases">
        <title>Genomic Encyclopedia of Type Strains, Phase V (KMG-V): Genome sequencing to study the core and pangenomes of soil and plant-associated prokaryotes.</title>
        <authorList>
            <person name="Whitman W."/>
        </authorList>
    </citation>
    <scope>NUCLEOTIDE SEQUENCE</scope>
    <source>
        <strain evidence="4">SP3002</strain>
        <strain evidence="3">SP3026</strain>
    </source>
</reference>
<dbReference type="SUPFAM" id="SSF51306">
    <property type="entry name" value="LexA/Signal peptidase"/>
    <property type="match status" value="1"/>
</dbReference>
<organism evidence="3 5">
    <name type="scientific">Salinibacter ruber</name>
    <dbReference type="NCBI Taxonomy" id="146919"/>
    <lineage>
        <taxon>Bacteria</taxon>
        <taxon>Pseudomonadati</taxon>
        <taxon>Rhodothermota</taxon>
        <taxon>Rhodothermia</taxon>
        <taxon>Rhodothermales</taxon>
        <taxon>Salinibacteraceae</taxon>
        <taxon>Salinibacter</taxon>
    </lineage>
</organism>
<dbReference type="EMBL" id="JANTZM010000031">
    <property type="protein sequence ID" value="MCS4159460.1"/>
    <property type="molecule type" value="Genomic_DNA"/>
</dbReference>
<evidence type="ECO:0000256" key="1">
    <source>
        <dbReference type="SAM" id="MobiDB-lite"/>
    </source>
</evidence>
<comment type="caution">
    <text evidence="3">The sequence shown here is derived from an EMBL/GenBank/DDBJ whole genome shotgun (WGS) entry which is preliminary data.</text>
</comment>
<dbReference type="Gene3D" id="1.10.260.40">
    <property type="entry name" value="lambda repressor-like DNA-binding domains"/>
    <property type="match status" value="1"/>
</dbReference>
<dbReference type="AlphaFoldDB" id="A0A9X3ACH8"/>
<feature type="region of interest" description="Disordered" evidence="1">
    <location>
        <begin position="69"/>
        <end position="98"/>
    </location>
</feature>